<evidence type="ECO:0000256" key="1">
    <source>
        <dbReference type="SAM" id="MobiDB-lite"/>
    </source>
</evidence>
<dbReference type="Pfam" id="PF13191">
    <property type="entry name" value="AAA_16"/>
    <property type="match status" value="2"/>
</dbReference>
<comment type="caution">
    <text evidence="3">The sequence shown here is derived from an EMBL/GenBank/DDBJ whole genome shotgun (WGS) entry which is preliminary data.</text>
</comment>
<gene>
    <name evidence="3" type="ORF">IZO911_LOCUS26073</name>
</gene>
<dbReference type="InterPro" id="IPR041664">
    <property type="entry name" value="AAA_16"/>
</dbReference>
<feature type="compositionally biased region" description="Basic and acidic residues" evidence="1">
    <location>
        <begin position="42"/>
        <end position="52"/>
    </location>
</feature>
<evidence type="ECO:0000313" key="4">
    <source>
        <dbReference type="Proteomes" id="UP000663860"/>
    </source>
</evidence>
<dbReference type="PANTHER" id="PTHR36168">
    <property type="entry name" value="CHROMOSOME 1, WHOLE GENOME SHOTGUN SEQUENCE"/>
    <property type="match status" value="1"/>
</dbReference>
<dbReference type="EMBL" id="CAJNOE010000335">
    <property type="protein sequence ID" value="CAF1156489.1"/>
    <property type="molecule type" value="Genomic_DNA"/>
</dbReference>
<feature type="domain" description="AAA+ ATPase" evidence="2">
    <location>
        <begin position="157"/>
        <end position="328"/>
    </location>
</feature>
<sequence length="848" mass="96741">MFLRHVLLNVKSTIRLSPQTIDRLIHRSLASHAKHSNSQKVSLEDKNSETDGKTVQPIIETKGARKEREKADFERLSVVERITKKYLPSHLNSIVIFAIVGIGYVIYEQVKNDFEIKYTFRFGSCPNFKFPEDQLLERKELLDTLTSIVTPVPDKLVSSYYIVVGDHGTGKTTLIRQAARKAGGGVIYVDVPSNVEKFGASFARAIRFNFKEHLRLSTWIESKMFGSPPDEGKEASWERVLMSFRKYAHHYRKKHGRVPVLIFDNCDSLAKKDQKMLEALQDSAKIAIDDSQWITVFVASIGETPEQMEGRSSITRASSFIQITDLSEEEAMTYLTEKRHLSKDLAHDMSALYGGRLKSLQKAATKIDHGLSFSDIRTANLNDIRRRLEKIRCRATTQEEVFIFNVLCGLLHKSELTVDELIHMEEDVSIRQKVLEELCHETILTRTVSSGSYIFQGQSAKAIVGIGYVIYEQVKNDFEIKYTFRFGSCPNFKFPEDQLLERKELLDTLTSIVTPVPDKLVSSYYIVVGDHGTGKTTLIRQAARKAGGGVIYVDVPSNVEKFGASFARAIRFNFKEHLRLSTWIESKMFGSPPDEGKEASWERVLMSFRKYAHHYRKKHGRVPVLIFDNCDSLAKKDQKMLEALQDSAKIAIDDSQWITVFVASIGETPEQMEGRSSITRASSFIQITDLSEEEAMTYLTEKRNLSKDIAHDMYALYGGRLKCLQTAATKIDHGLSFSHLRTANLNDIRRRLEKIRCRATTQEEVFIFNVLCGLLHKSEITVDELIHMEEDVSIRQKVLEELCHETILTRTVSSGSYIFHGQSAKVCVEEFYKEKKCFRCKSIKDMLF</sequence>
<accession>A0A814T9M0</accession>
<dbReference type="Gene3D" id="3.40.50.300">
    <property type="entry name" value="P-loop containing nucleotide triphosphate hydrolases"/>
    <property type="match status" value="2"/>
</dbReference>
<evidence type="ECO:0000313" key="3">
    <source>
        <dbReference type="EMBL" id="CAF1156489.1"/>
    </source>
</evidence>
<reference evidence="3" key="1">
    <citation type="submission" date="2021-02" db="EMBL/GenBank/DDBJ databases">
        <authorList>
            <person name="Nowell W R."/>
        </authorList>
    </citation>
    <scope>NUCLEOTIDE SEQUENCE</scope>
</reference>
<dbReference type="Proteomes" id="UP000663860">
    <property type="component" value="Unassembled WGS sequence"/>
</dbReference>
<name>A0A814T9M0_9BILA</name>
<proteinExistence type="predicted"/>
<feature type="region of interest" description="Disordered" evidence="1">
    <location>
        <begin position="33"/>
        <end position="53"/>
    </location>
</feature>
<dbReference type="AlphaFoldDB" id="A0A814T9M0"/>
<protein>
    <recommendedName>
        <fullName evidence="2">AAA+ ATPase domain-containing protein</fullName>
    </recommendedName>
</protein>
<organism evidence="3 4">
    <name type="scientific">Adineta steineri</name>
    <dbReference type="NCBI Taxonomy" id="433720"/>
    <lineage>
        <taxon>Eukaryota</taxon>
        <taxon>Metazoa</taxon>
        <taxon>Spiralia</taxon>
        <taxon>Gnathifera</taxon>
        <taxon>Rotifera</taxon>
        <taxon>Eurotatoria</taxon>
        <taxon>Bdelloidea</taxon>
        <taxon>Adinetida</taxon>
        <taxon>Adinetidae</taxon>
        <taxon>Adineta</taxon>
    </lineage>
</organism>
<dbReference type="SUPFAM" id="SSF52540">
    <property type="entry name" value="P-loop containing nucleoside triphosphate hydrolases"/>
    <property type="match status" value="2"/>
</dbReference>
<dbReference type="SMART" id="SM00382">
    <property type="entry name" value="AAA"/>
    <property type="match status" value="2"/>
</dbReference>
<dbReference type="PANTHER" id="PTHR36168:SF1">
    <property type="entry name" value="ORC1-LIKE AAA ATPASE DOMAIN-CONTAINING PROTEIN"/>
    <property type="match status" value="1"/>
</dbReference>
<dbReference type="InterPro" id="IPR003593">
    <property type="entry name" value="AAA+_ATPase"/>
</dbReference>
<evidence type="ECO:0000259" key="2">
    <source>
        <dbReference type="SMART" id="SM00382"/>
    </source>
</evidence>
<dbReference type="InterPro" id="IPR027417">
    <property type="entry name" value="P-loop_NTPase"/>
</dbReference>
<feature type="domain" description="AAA+ ATPase" evidence="2">
    <location>
        <begin position="521"/>
        <end position="692"/>
    </location>
</feature>